<keyword evidence="1" id="KW-1133">Transmembrane helix</keyword>
<keyword evidence="1" id="KW-0472">Membrane</keyword>
<name>A0ABP7W2E4_9ACTN</name>
<keyword evidence="3" id="KW-1185">Reference proteome</keyword>
<organism evidence="2 3">
    <name type="scientific">Streptomyces shaanxiensis</name>
    <dbReference type="NCBI Taxonomy" id="653357"/>
    <lineage>
        <taxon>Bacteria</taxon>
        <taxon>Bacillati</taxon>
        <taxon>Actinomycetota</taxon>
        <taxon>Actinomycetes</taxon>
        <taxon>Kitasatosporales</taxon>
        <taxon>Streptomycetaceae</taxon>
        <taxon>Streptomyces</taxon>
    </lineage>
</organism>
<sequence>MRTARRRTGVAVTLVGVLIAAIGLIIYIPASIDSDAADEAPFRADADKRIAEEDKTFGLVLIGLGAAVTVGRWAVRPQR</sequence>
<gene>
    <name evidence="2" type="ORF">GCM10022233_69300</name>
</gene>
<dbReference type="Proteomes" id="UP001499984">
    <property type="component" value="Unassembled WGS sequence"/>
</dbReference>
<feature type="transmembrane region" description="Helical" evidence="1">
    <location>
        <begin position="57"/>
        <end position="75"/>
    </location>
</feature>
<comment type="caution">
    <text evidence="2">The sequence shown here is derived from an EMBL/GenBank/DDBJ whole genome shotgun (WGS) entry which is preliminary data.</text>
</comment>
<evidence type="ECO:0000313" key="3">
    <source>
        <dbReference type="Proteomes" id="UP001499984"/>
    </source>
</evidence>
<protein>
    <submittedName>
        <fullName evidence="2">Uncharacterized protein</fullName>
    </submittedName>
</protein>
<evidence type="ECO:0000313" key="2">
    <source>
        <dbReference type="EMBL" id="GAA4079605.1"/>
    </source>
</evidence>
<dbReference type="RefSeq" id="WP_345019011.1">
    <property type="nucleotide sequence ID" value="NZ_BAAAZY010000024.1"/>
</dbReference>
<accession>A0ABP7W2E4</accession>
<evidence type="ECO:0000256" key="1">
    <source>
        <dbReference type="SAM" id="Phobius"/>
    </source>
</evidence>
<proteinExistence type="predicted"/>
<dbReference type="EMBL" id="BAAAZY010000024">
    <property type="protein sequence ID" value="GAA4079605.1"/>
    <property type="molecule type" value="Genomic_DNA"/>
</dbReference>
<reference evidence="3" key="1">
    <citation type="journal article" date="2019" name="Int. J. Syst. Evol. Microbiol.">
        <title>The Global Catalogue of Microorganisms (GCM) 10K type strain sequencing project: providing services to taxonomists for standard genome sequencing and annotation.</title>
        <authorList>
            <consortium name="The Broad Institute Genomics Platform"/>
            <consortium name="The Broad Institute Genome Sequencing Center for Infectious Disease"/>
            <person name="Wu L."/>
            <person name="Ma J."/>
        </authorList>
    </citation>
    <scope>NUCLEOTIDE SEQUENCE [LARGE SCALE GENOMIC DNA]</scope>
    <source>
        <strain evidence="3">JCM 16925</strain>
    </source>
</reference>
<keyword evidence="1" id="KW-0812">Transmembrane</keyword>
<feature type="transmembrane region" description="Helical" evidence="1">
    <location>
        <begin position="12"/>
        <end position="32"/>
    </location>
</feature>